<feature type="domain" description="PKS/mFAS DH" evidence="10">
    <location>
        <begin position="238"/>
        <end position="526"/>
    </location>
</feature>
<dbReference type="PANTHER" id="PTHR43775:SF51">
    <property type="entry name" value="INACTIVE PHENOLPHTHIOCEROL SYNTHESIS POLYKETIDE SYNTHASE TYPE I PKS1-RELATED"/>
    <property type="match status" value="1"/>
</dbReference>
<dbReference type="InterPro" id="IPR020806">
    <property type="entry name" value="PKS_PP-bd"/>
</dbReference>
<dbReference type="InterPro" id="IPR016035">
    <property type="entry name" value="Acyl_Trfase/lysoPLipase"/>
</dbReference>
<evidence type="ECO:0000256" key="5">
    <source>
        <dbReference type="ARBA" id="ARBA00023194"/>
    </source>
</evidence>
<proteinExistence type="predicted"/>
<dbReference type="InterPro" id="IPR049551">
    <property type="entry name" value="PKS_DH_C"/>
</dbReference>
<dbReference type="SUPFAM" id="SSF52151">
    <property type="entry name" value="FabD/lysophospholipase-like"/>
    <property type="match status" value="1"/>
</dbReference>
<dbReference type="InterPro" id="IPR001227">
    <property type="entry name" value="Ac_transferase_dom_sf"/>
</dbReference>
<keyword evidence="11" id="KW-0012">Acyltransferase</keyword>
<dbReference type="GO" id="GO:0031177">
    <property type="term" value="F:phosphopantetheine binding"/>
    <property type="evidence" value="ECO:0007669"/>
    <property type="project" value="InterPro"/>
</dbReference>
<feature type="region of interest" description="C-terminal hotdog fold" evidence="7">
    <location>
        <begin position="379"/>
        <end position="526"/>
    </location>
</feature>
<dbReference type="PROSITE" id="PS50075">
    <property type="entry name" value="CARRIER"/>
    <property type="match status" value="1"/>
</dbReference>
<dbReference type="AlphaFoldDB" id="A0A4Z0HCH8"/>
<feature type="region of interest" description="N-terminal hotdog fold" evidence="7">
    <location>
        <begin position="238"/>
        <end position="365"/>
    </location>
</feature>
<feature type="active site" description="Proton donor; for dehydratase activity" evidence="7">
    <location>
        <position position="444"/>
    </location>
</feature>
<evidence type="ECO:0000256" key="2">
    <source>
        <dbReference type="ARBA" id="ARBA00022450"/>
    </source>
</evidence>
<dbReference type="PROSITE" id="PS52019">
    <property type="entry name" value="PKS_MFAS_DH"/>
    <property type="match status" value="1"/>
</dbReference>
<keyword evidence="5" id="KW-0045">Antibiotic biosynthesis</keyword>
<dbReference type="InterPro" id="IPR020807">
    <property type="entry name" value="PKS_DH"/>
</dbReference>
<comment type="caution">
    <text evidence="11">The sequence shown here is derived from an EMBL/GenBank/DDBJ whole genome shotgun (WGS) entry which is preliminary data.</text>
</comment>
<feature type="region of interest" description="Disordered" evidence="8">
    <location>
        <begin position="359"/>
        <end position="378"/>
    </location>
</feature>
<dbReference type="SMART" id="SM00823">
    <property type="entry name" value="PKS_PP"/>
    <property type="match status" value="1"/>
</dbReference>
<evidence type="ECO:0000313" key="11">
    <source>
        <dbReference type="EMBL" id="TGB08562.1"/>
    </source>
</evidence>
<evidence type="ECO:0000256" key="8">
    <source>
        <dbReference type="SAM" id="MobiDB-lite"/>
    </source>
</evidence>
<dbReference type="RefSeq" id="WP_135339590.1">
    <property type="nucleotide sequence ID" value="NZ_SRID01000123.1"/>
</dbReference>
<dbReference type="EMBL" id="SRID01000123">
    <property type="protein sequence ID" value="TGB08562.1"/>
    <property type="molecule type" value="Genomic_DNA"/>
</dbReference>
<dbReference type="Pfam" id="PF00550">
    <property type="entry name" value="PP-binding"/>
    <property type="match status" value="1"/>
</dbReference>
<comment type="pathway">
    <text evidence="1">Antibiotic biosynthesis.</text>
</comment>
<sequence length="746" mass="77697">GIGEQETTQLLTALGEQAPDVSLAAVNGPSSTVISGTPEQVEVVLAACAAAGHRARLIEVDYASHGPQVDRLAEVIREELAGIEPRGTEVAFYSAATGARQDPTGLDARYWFASLRRTVRFAPAVDALLAAGHRVFIEASPHPVLTLALRECGEAADLAAVTVPTLRRDEGGPDRLARSLGEAFAAGLAVDWPRWFAEGPRPRRVALPGYPFQRKRYWLASGTGQRARDTAGARPVDHPLLASVVDLADGGLVLSGRLPSGAAAGRLAGHTVAGQPLVPGAVLVEWALRAADEAGAAHLGEVVLQTPLPLPGPAGAAIQLVVGPADPDGGRELRIFSAPGDRPGGAAEDWLCHAVGALEPGPPAPAAPGPDGPWPPPGAESLECSVLYERAAAGGYGFGPEFQGVRALWREGADLLAELVLPERARADGPSDGPEFGIHPVLLDAAVQPALLTDPAEGPVWLPFAWQGVTLWATGAERVRVRLSPHGSDGAGDVRELRVTVTDPAGAPVLSAESVVLRRATAELLRTAADRPAHDRPARRRAPVRPVAAAAGRAADWPGRLAAAAPAERRRLVRELVRGHAATVLGQDDPRVLRVDVPFKELGFTSLTAVELRDRLVAATGLRLPAAVVFRHPTLEALAGRLERELAAPSAPAGRDGGTAATGADPVRTALDGLESALAGTAVPDTERDAVTARLETLLAAWRTRSTAAAGAGTADRLQSASADQLLDFIDNELGTPLDVRPRPSR</sequence>
<dbReference type="InterPro" id="IPR050091">
    <property type="entry name" value="PKS_NRPS_Biosynth_Enz"/>
</dbReference>
<keyword evidence="2" id="KW-0596">Phosphopantetheine</keyword>
<feature type="domain" description="Carrier" evidence="9">
    <location>
        <begin position="571"/>
        <end position="646"/>
    </location>
</feature>
<dbReference type="SMART" id="SM00827">
    <property type="entry name" value="PKS_AT"/>
    <property type="match status" value="1"/>
</dbReference>
<keyword evidence="12" id="KW-1185">Reference proteome</keyword>
<keyword evidence="3" id="KW-0597">Phosphoprotein</keyword>
<dbReference type="FunFam" id="1.10.1200.10:FF:000007">
    <property type="entry name" value="Probable polyketide synthase pks17"/>
    <property type="match status" value="1"/>
</dbReference>
<dbReference type="InterPro" id="IPR009081">
    <property type="entry name" value="PP-bd_ACP"/>
</dbReference>
<dbReference type="Gene3D" id="3.30.70.3290">
    <property type="match status" value="1"/>
</dbReference>
<dbReference type="Gene3D" id="3.40.366.10">
    <property type="entry name" value="Malonyl-Coenzyme A Acyl Carrier Protein, domain 2"/>
    <property type="match status" value="1"/>
</dbReference>
<name>A0A4Z0HCH8_9ACTN</name>
<keyword evidence="4 11" id="KW-0808">Transferase</keyword>
<dbReference type="Pfam" id="PF14765">
    <property type="entry name" value="PS-DH"/>
    <property type="match status" value="1"/>
</dbReference>
<feature type="active site" description="Proton acceptor; for dehydratase activity" evidence="7">
    <location>
        <position position="270"/>
    </location>
</feature>
<dbReference type="InterPro" id="IPR014043">
    <property type="entry name" value="Acyl_transferase_dom"/>
</dbReference>
<dbReference type="OrthoDB" id="9778690at2"/>
<evidence type="ECO:0000259" key="10">
    <source>
        <dbReference type="PROSITE" id="PS52019"/>
    </source>
</evidence>
<evidence type="ECO:0000256" key="6">
    <source>
        <dbReference type="ARBA" id="ARBA00023268"/>
    </source>
</evidence>
<evidence type="ECO:0000256" key="4">
    <source>
        <dbReference type="ARBA" id="ARBA00022679"/>
    </source>
</evidence>
<dbReference type="GO" id="GO:0004312">
    <property type="term" value="F:fatty acid synthase activity"/>
    <property type="evidence" value="ECO:0007669"/>
    <property type="project" value="TreeGrafter"/>
</dbReference>
<evidence type="ECO:0000313" key="12">
    <source>
        <dbReference type="Proteomes" id="UP000297948"/>
    </source>
</evidence>
<dbReference type="SUPFAM" id="SSF47336">
    <property type="entry name" value="ACP-like"/>
    <property type="match status" value="1"/>
</dbReference>
<evidence type="ECO:0000259" key="9">
    <source>
        <dbReference type="PROSITE" id="PS50075"/>
    </source>
</evidence>
<dbReference type="InterPro" id="IPR036736">
    <property type="entry name" value="ACP-like_sf"/>
</dbReference>
<evidence type="ECO:0000256" key="3">
    <source>
        <dbReference type="ARBA" id="ARBA00022553"/>
    </source>
</evidence>
<dbReference type="InterPro" id="IPR049900">
    <property type="entry name" value="PKS_mFAS_DH"/>
</dbReference>
<dbReference type="SMART" id="SM00826">
    <property type="entry name" value="PKS_DH"/>
    <property type="match status" value="1"/>
</dbReference>
<evidence type="ECO:0000256" key="1">
    <source>
        <dbReference type="ARBA" id="ARBA00004792"/>
    </source>
</evidence>
<dbReference type="Gene3D" id="1.10.1200.10">
    <property type="entry name" value="ACP-like"/>
    <property type="match status" value="1"/>
</dbReference>
<gene>
    <name evidence="11" type="ORF">E4099_15225</name>
</gene>
<dbReference type="GO" id="GO:0006633">
    <property type="term" value="P:fatty acid biosynthetic process"/>
    <property type="evidence" value="ECO:0007669"/>
    <property type="project" value="TreeGrafter"/>
</dbReference>
<evidence type="ECO:0000256" key="7">
    <source>
        <dbReference type="PROSITE-ProRule" id="PRU01363"/>
    </source>
</evidence>
<dbReference type="PANTHER" id="PTHR43775">
    <property type="entry name" value="FATTY ACID SYNTHASE"/>
    <property type="match status" value="1"/>
</dbReference>
<feature type="compositionally biased region" description="Pro residues" evidence="8">
    <location>
        <begin position="360"/>
        <end position="378"/>
    </location>
</feature>
<keyword evidence="6" id="KW-0511">Multifunctional enzyme</keyword>
<organism evidence="11 12">
    <name type="scientific">Streptomyces palmae</name>
    <dbReference type="NCBI Taxonomy" id="1701085"/>
    <lineage>
        <taxon>Bacteria</taxon>
        <taxon>Bacillati</taxon>
        <taxon>Actinomycetota</taxon>
        <taxon>Actinomycetes</taxon>
        <taxon>Kitasatosporales</taxon>
        <taxon>Streptomycetaceae</taxon>
        <taxon>Streptomyces</taxon>
    </lineage>
</organism>
<dbReference type="GO" id="GO:0017000">
    <property type="term" value="P:antibiotic biosynthetic process"/>
    <property type="evidence" value="ECO:0007669"/>
    <property type="project" value="UniProtKB-KW"/>
</dbReference>
<dbReference type="Pfam" id="PF00698">
    <property type="entry name" value="Acyl_transf_1"/>
    <property type="match status" value="1"/>
</dbReference>
<protein>
    <submittedName>
        <fullName evidence="11">Acyltransferase domain-containing protein</fullName>
    </submittedName>
</protein>
<reference evidence="11 12" key="1">
    <citation type="submission" date="2019-03" db="EMBL/GenBank/DDBJ databases">
        <authorList>
            <person name="Gonzalez-Pimentel J.L."/>
        </authorList>
    </citation>
    <scope>NUCLEOTIDE SEQUENCE [LARGE SCALE GENOMIC DNA]</scope>
    <source>
        <strain evidence="11 12">JCM 31289</strain>
    </source>
</reference>
<dbReference type="Pfam" id="PF21089">
    <property type="entry name" value="PKS_DH_N"/>
    <property type="match status" value="1"/>
</dbReference>
<dbReference type="Gene3D" id="3.10.129.110">
    <property type="entry name" value="Polyketide synthase dehydratase"/>
    <property type="match status" value="1"/>
</dbReference>
<accession>A0A4Z0HCH8</accession>
<dbReference type="SMART" id="SM01294">
    <property type="entry name" value="PKS_PP_betabranch"/>
    <property type="match status" value="1"/>
</dbReference>
<dbReference type="Proteomes" id="UP000297948">
    <property type="component" value="Unassembled WGS sequence"/>
</dbReference>
<dbReference type="InterPro" id="IPR042104">
    <property type="entry name" value="PKS_dehydratase_sf"/>
</dbReference>
<dbReference type="InterPro" id="IPR049552">
    <property type="entry name" value="PKS_DH_N"/>
</dbReference>
<feature type="non-terminal residue" evidence="11">
    <location>
        <position position="1"/>
    </location>
</feature>